<gene>
    <name evidence="1" type="ORF">ENF18_08575</name>
</gene>
<dbReference type="GO" id="GO:0046872">
    <property type="term" value="F:metal ion binding"/>
    <property type="evidence" value="ECO:0007669"/>
    <property type="project" value="InterPro"/>
</dbReference>
<feature type="non-terminal residue" evidence="1">
    <location>
        <position position="199"/>
    </location>
</feature>
<dbReference type="AlphaFoldDB" id="A0A7C0VD46"/>
<accession>A0A7C0VD46</accession>
<dbReference type="SUPFAM" id="SSF53807">
    <property type="entry name" value="Helical backbone' metal receptor"/>
    <property type="match status" value="1"/>
</dbReference>
<reference evidence="1" key="1">
    <citation type="journal article" date="2020" name="mSystems">
        <title>Genome- and Community-Level Interaction Insights into Carbon Utilization and Element Cycling Functions of Hydrothermarchaeota in Hydrothermal Sediment.</title>
        <authorList>
            <person name="Zhou Z."/>
            <person name="Liu Y."/>
            <person name="Xu W."/>
            <person name="Pan J."/>
            <person name="Luo Z.H."/>
            <person name="Li M."/>
        </authorList>
    </citation>
    <scope>NUCLEOTIDE SEQUENCE [LARGE SCALE GENOMIC DNA]</scope>
    <source>
        <strain evidence="1">HyVt-102</strain>
    </source>
</reference>
<sequence>MITLLVGFTVLASTSDIEYVLSHLGDGVFEVREIVPGGMCPGHFDLSPKDAYLLANGDILISHGWEGWLKKVEKLESHPEIYTVKTKGNWMVPSVMKQACDELYILLRQRISDSVKVKKLEKNRNALMGLIDSLDMEIKYLSTPLKGIKVVCNEFVKDQLEYLGMDVVKTFPSGSDVTPENIKEVLKVRDVKIIVENLQ</sequence>
<name>A0A7C0VD46_UNCW3</name>
<evidence type="ECO:0008006" key="2">
    <source>
        <dbReference type="Google" id="ProtNLM"/>
    </source>
</evidence>
<evidence type="ECO:0000313" key="1">
    <source>
        <dbReference type="EMBL" id="HDI83826.1"/>
    </source>
</evidence>
<proteinExistence type="predicted"/>
<dbReference type="GO" id="GO:0030001">
    <property type="term" value="P:metal ion transport"/>
    <property type="evidence" value="ECO:0007669"/>
    <property type="project" value="InterPro"/>
</dbReference>
<dbReference type="Proteomes" id="UP000885847">
    <property type="component" value="Unassembled WGS sequence"/>
</dbReference>
<protein>
    <recommendedName>
        <fullName evidence="2">Zinc ABC transporter substrate-binding protein</fullName>
    </recommendedName>
</protein>
<dbReference type="Gene3D" id="3.40.50.1980">
    <property type="entry name" value="Nitrogenase molybdenum iron protein domain"/>
    <property type="match status" value="1"/>
</dbReference>
<organism evidence="1">
    <name type="scientific">candidate division WOR-3 bacterium</name>
    <dbReference type="NCBI Taxonomy" id="2052148"/>
    <lineage>
        <taxon>Bacteria</taxon>
        <taxon>Bacteria division WOR-3</taxon>
    </lineage>
</organism>
<dbReference type="EMBL" id="DQWE01000399">
    <property type="protein sequence ID" value="HDI83826.1"/>
    <property type="molecule type" value="Genomic_DNA"/>
</dbReference>
<comment type="caution">
    <text evidence="1">The sequence shown here is derived from an EMBL/GenBank/DDBJ whole genome shotgun (WGS) entry which is preliminary data.</text>
</comment>